<feature type="binding site" evidence="12 15">
    <location>
        <position position="451"/>
    </location>
    <ligand>
        <name>substrate</name>
    </ligand>
</feature>
<comment type="caution">
    <text evidence="18">The sequence shown here is derived from an EMBL/GenBank/DDBJ whole genome shotgun (WGS) entry which is preliminary data.</text>
</comment>
<feature type="binding site" evidence="12 16">
    <location>
        <position position="292"/>
    </location>
    <ligand>
        <name>Zn(2+)</name>
        <dbReference type="ChEBI" id="CHEBI:29105"/>
    </ligand>
</feature>
<dbReference type="HOGENOM" id="CLU_006732_3_1_11"/>
<reference evidence="18 19" key="1">
    <citation type="submission" date="2010-12" db="EMBL/GenBank/DDBJ databases">
        <authorList>
            <person name="Muzny D."/>
            <person name="Qin X."/>
            <person name="Deng J."/>
            <person name="Jiang H."/>
            <person name="Liu Y."/>
            <person name="Qu J."/>
            <person name="Song X.-Z."/>
            <person name="Zhang L."/>
            <person name="Thornton R."/>
            <person name="Coyle M."/>
            <person name="Francisco L."/>
            <person name="Jackson L."/>
            <person name="Javaid M."/>
            <person name="Korchina V."/>
            <person name="Kovar C."/>
            <person name="Mata R."/>
            <person name="Mathew T."/>
            <person name="Ngo R."/>
            <person name="Nguyen L."/>
            <person name="Nguyen N."/>
            <person name="Okwuonu G."/>
            <person name="Ongeri F."/>
            <person name="Pham C."/>
            <person name="Simmons D."/>
            <person name="Wilczek-Boney K."/>
            <person name="Hale W."/>
            <person name="Jakkamsetti A."/>
            <person name="Pham P."/>
            <person name="Ruth R."/>
            <person name="San Lucas F."/>
            <person name="Warren J."/>
            <person name="Zhang J."/>
            <person name="Zhao Z."/>
            <person name="Zhou C."/>
            <person name="Zhu D."/>
            <person name="Lee S."/>
            <person name="Bess C."/>
            <person name="Blankenburg K."/>
            <person name="Forbes L."/>
            <person name="Fu Q."/>
            <person name="Gubbala S."/>
            <person name="Hirani K."/>
            <person name="Jayaseelan J.C."/>
            <person name="Lara F."/>
            <person name="Munidasa M."/>
            <person name="Palculict T."/>
            <person name="Patil S."/>
            <person name="Pu L.-L."/>
            <person name="Saada N."/>
            <person name="Tang L."/>
            <person name="Weissenberger G."/>
            <person name="Zhu Y."/>
            <person name="Hemphill L."/>
            <person name="Shang Y."/>
            <person name="Youmans B."/>
            <person name="Ayvaz T."/>
            <person name="Ross M."/>
            <person name="Santibanez J."/>
            <person name="Aqrawi P."/>
            <person name="Gross S."/>
            <person name="Joshi V."/>
            <person name="Fowler G."/>
            <person name="Nazareth L."/>
            <person name="Reid J."/>
            <person name="Worley K."/>
            <person name="Petrosino J."/>
            <person name="Highlander S."/>
            <person name="Gibbs R."/>
        </authorList>
    </citation>
    <scope>NUCLEOTIDE SEQUENCE [LARGE SCALE GENOMIC DNA]</scope>
    <source>
        <strain evidence="18 19">ATCC 51333</strain>
    </source>
</reference>
<organism evidence="18 19">
    <name type="scientific">Mobiluncus curtisii ATCC 51333</name>
    <dbReference type="NCBI Taxonomy" id="887326"/>
    <lineage>
        <taxon>Bacteria</taxon>
        <taxon>Bacillati</taxon>
        <taxon>Actinomycetota</taxon>
        <taxon>Actinomycetes</taxon>
        <taxon>Actinomycetales</taxon>
        <taxon>Actinomycetaceae</taxon>
        <taxon>Mobiluncus</taxon>
    </lineage>
</organism>
<dbReference type="InterPro" id="IPR001692">
    <property type="entry name" value="Histidinol_DH_CS"/>
</dbReference>
<dbReference type="Pfam" id="PF00815">
    <property type="entry name" value="Histidinol_dh"/>
    <property type="match status" value="1"/>
</dbReference>
<keyword evidence="10 12" id="KW-0368">Histidine biosynthesis</keyword>
<evidence type="ECO:0000256" key="4">
    <source>
        <dbReference type="ARBA" id="ARBA00012965"/>
    </source>
</evidence>
<dbReference type="InterPro" id="IPR012131">
    <property type="entry name" value="Hstdl_DH"/>
</dbReference>
<feature type="binding site" evidence="12 15">
    <location>
        <position position="292"/>
    </location>
    <ligand>
        <name>substrate</name>
    </ligand>
</feature>
<keyword evidence="12" id="KW-0028">Amino-acid biosynthesis</keyword>
<evidence type="ECO:0000256" key="5">
    <source>
        <dbReference type="ARBA" id="ARBA00016531"/>
    </source>
</evidence>
<evidence type="ECO:0000256" key="9">
    <source>
        <dbReference type="ARBA" id="ARBA00023027"/>
    </source>
</evidence>
<evidence type="ECO:0000256" key="11">
    <source>
        <dbReference type="ARBA" id="ARBA00049489"/>
    </source>
</evidence>
<comment type="caution">
    <text evidence="12">Lacks conserved residue(s) required for the propagation of feature annotation.</text>
</comment>
<gene>
    <name evidence="12 18" type="primary">hisD</name>
    <name evidence="18" type="ORF">HMPREF0388_1320</name>
</gene>
<dbReference type="InterPro" id="IPR016161">
    <property type="entry name" value="Ald_DH/histidinol_DH"/>
</dbReference>
<dbReference type="SUPFAM" id="SSF53720">
    <property type="entry name" value="ALDH-like"/>
    <property type="match status" value="1"/>
</dbReference>
<feature type="binding site" evidence="12 16">
    <location>
        <position position="289"/>
    </location>
    <ligand>
        <name>Zn(2+)</name>
        <dbReference type="ChEBI" id="CHEBI:29105"/>
    </ligand>
</feature>
<feature type="binding site" evidence="12 16">
    <location>
        <position position="392"/>
    </location>
    <ligand>
        <name>Zn(2+)</name>
        <dbReference type="ChEBI" id="CHEBI:29105"/>
    </ligand>
</feature>
<dbReference type="PRINTS" id="PR00083">
    <property type="entry name" value="HOLDHDRGNASE"/>
</dbReference>
<evidence type="ECO:0000256" key="15">
    <source>
        <dbReference type="PIRSR" id="PIRSR000099-3"/>
    </source>
</evidence>
<evidence type="ECO:0000256" key="6">
    <source>
        <dbReference type="ARBA" id="ARBA00022723"/>
    </source>
</evidence>
<dbReference type="AlphaFoldDB" id="E6LZN3"/>
<feature type="binding site" evidence="12 15">
    <location>
        <position position="392"/>
    </location>
    <ligand>
        <name>substrate</name>
    </ligand>
</feature>
<keyword evidence="6 12" id="KW-0479">Metal-binding</keyword>
<dbReference type="InterPro" id="IPR022695">
    <property type="entry name" value="Histidinol_DH_monofunct"/>
</dbReference>
<comment type="cofactor">
    <cofactor evidence="12 16">
        <name>Zn(2+)</name>
        <dbReference type="ChEBI" id="CHEBI:29105"/>
    </cofactor>
    <text evidence="12 16">Binds 1 zinc ion per subunit.</text>
</comment>
<dbReference type="PROSITE" id="PS00611">
    <property type="entry name" value="HISOL_DEHYDROGENASE"/>
    <property type="match status" value="1"/>
</dbReference>
<dbReference type="GO" id="GO:0004399">
    <property type="term" value="F:histidinol dehydrogenase activity"/>
    <property type="evidence" value="ECO:0007669"/>
    <property type="project" value="UniProtKB-UniRule"/>
</dbReference>
<dbReference type="Gene3D" id="3.40.50.1980">
    <property type="entry name" value="Nitrogenase molybdenum iron protein domain"/>
    <property type="match status" value="2"/>
</dbReference>
<feature type="binding site" evidence="12 15">
    <location>
        <position position="446"/>
    </location>
    <ligand>
        <name>substrate</name>
    </ligand>
</feature>
<feature type="active site" description="Proton acceptor" evidence="12 14">
    <location>
        <position position="358"/>
    </location>
</feature>
<protein>
    <recommendedName>
        <fullName evidence="5 12">Histidinol dehydrogenase</fullName>
        <shortName evidence="12">HDH</shortName>
        <ecNumber evidence="4 12">1.1.1.23</ecNumber>
    </recommendedName>
</protein>
<evidence type="ECO:0000256" key="7">
    <source>
        <dbReference type="ARBA" id="ARBA00022833"/>
    </source>
</evidence>
<keyword evidence="7 12" id="KW-0862">Zinc</keyword>
<name>E6LZN3_9ACTO</name>
<dbReference type="FunFam" id="3.40.50.1980:FF:000001">
    <property type="entry name" value="Histidinol dehydrogenase"/>
    <property type="match status" value="1"/>
</dbReference>
<comment type="pathway">
    <text evidence="2 12">Amino-acid biosynthesis; L-histidine biosynthesis; L-histidine from 5-phospho-alpha-D-ribose 1-diphosphate: step 9/9.</text>
</comment>
<evidence type="ECO:0000313" key="18">
    <source>
        <dbReference type="EMBL" id="EFU79806.1"/>
    </source>
</evidence>
<comment type="catalytic activity">
    <reaction evidence="11 12">
        <text>L-histidinol + 2 NAD(+) + H2O = L-histidine + 2 NADH + 3 H(+)</text>
        <dbReference type="Rhea" id="RHEA:20641"/>
        <dbReference type="ChEBI" id="CHEBI:15377"/>
        <dbReference type="ChEBI" id="CHEBI:15378"/>
        <dbReference type="ChEBI" id="CHEBI:57540"/>
        <dbReference type="ChEBI" id="CHEBI:57595"/>
        <dbReference type="ChEBI" id="CHEBI:57699"/>
        <dbReference type="ChEBI" id="CHEBI:57945"/>
        <dbReference type="EC" id="1.1.1.23"/>
    </reaction>
</comment>
<evidence type="ECO:0000256" key="3">
    <source>
        <dbReference type="ARBA" id="ARBA00010178"/>
    </source>
</evidence>
<feature type="binding site" evidence="12 16">
    <location>
        <position position="451"/>
    </location>
    <ligand>
        <name>Zn(2+)</name>
        <dbReference type="ChEBI" id="CHEBI:29105"/>
    </ligand>
</feature>
<evidence type="ECO:0000256" key="13">
    <source>
        <dbReference type="PIRNR" id="PIRNR000099"/>
    </source>
</evidence>
<dbReference type="GO" id="GO:0051287">
    <property type="term" value="F:NAD binding"/>
    <property type="evidence" value="ECO:0007669"/>
    <property type="project" value="InterPro"/>
</dbReference>
<evidence type="ECO:0000313" key="19">
    <source>
        <dbReference type="Proteomes" id="UP000005573"/>
    </source>
</evidence>
<keyword evidence="8 12" id="KW-0560">Oxidoreductase</keyword>
<evidence type="ECO:0000256" key="8">
    <source>
        <dbReference type="ARBA" id="ARBA00023002"/>
    </source>
</evidence>
<dbReference type="PANTHER" id="PTHR21256:SF2">
    <property type="entry name" value="HISTIDINE BIOSYNTHESIS TRIFUNCTIONAL PROTEIN"/>
    <property type="match status" value="1"/>
</dbReference>
<dbReference type="GO" id="GO:0000105">
    <property type="term" value="P:L-histidine biosynthetic process"/>
    <property type="evidence" value="ECO:0007669"/>
    <property type="project" value="UniProtKB-UniRule"/>
</dbReference>
<accession>E6LZN3</accession>
<dbReference type="PANTHER" id="PTHR21256">
    <property type="entry name" value="HISTIDINOL DEHYDROGENASE HDH"/>
    <property type="match status" value="1"/>
</dbReference>
<feature type="active site" description="Proton acceptor" evidence="12 14">
    <location>
        <position position="359"/>
    </location>
</feature>
<evidence type="ECO:0000256" key="17">
    <source>
        <dbReference type="RuleBase" id="RU004175"/>
    </source>
</evidence>
<evidence type="ECO:0000256" key="1">
    <source>
        <dbReference type="ARBA" id="ARBA00003850"/>
    </source>
</evidence>
<dbReference type="GO" id="GO:0008270">
    <property type="term" value="F:zinc ion binding"/>
    <property type="evidence" value="ECO:0007669"/>
    <property type="project" value="UniProtKB-UniRule"/>
</dbReference>
<dbReference type="NCBIfam" id="TIGR00069">
    <property type="entry name" value="hisD"/>
    <property type="match status" value="1"/>
</dbReference>
<evidence type="ECO:0000256" key="12">
    <source>
        <dbReference type="HAMAP-Rule" id="MF_01024"/>
    </source>
</evidence>
<comment type="function">
    <text evidence="1 12">Catalyzes the sequential NAD-dependent oxidations of L-histidinol to L-histidinaldehyde and then to L-histidine.</text>
</comment>
<evidence type="ECO:0000256" key="14">
    <source>
        <dbReference type="PIRSR" id="PIRSR000099-1"/>
    </source>
</evidence>
<feature type="binding site" evidence="12 15">
    <location>
        <position position="267"/>
    </location>
    <ligand>
        <name>substrate</name>
    </ligand>
</feature>
<evidence type="ECO:0000256" key="10">
    <source>
        <dbReference type="ARBA" id="ARBA00023102"/>
    </source>
</evidence>
<dbReference type="EMBL" id="AEPY01000010">
    <property type="protein sequence ID" value="EFU79806.1"/>
    <property type="molecule type" value="Genomic_DNA"/>
</dbReference>
<proteinExistence type="inferred from homology"/>
<dbReference type="EC" id="1.1.1.23" evidence="4 12"/>
<dbReference type="GO" id="GO:0005829">
    <property type="term" value="C:cytosol"/>
    <property type="evidence" value="ECO:0007669"/>
    <property type="project" value="TreeGrafter"/>
</dbReference>
<dbReference type="UniPathway" id="UPA00031">
    <property type="reaction ID" value="UER00014"/>
</dbReference>
<dbReference type="CDD" id="cd06572">
    <property type="entry name" value="Histidinol_dh"/>
    <property type="match status" value="1"/>
</dbReference>
<dbReference type="HAMAP" id="MF_01024">
    <property type="entry name" value="HisD"/>
    <property type="match status" value="1"/>
</dbReference>
<feature type="binding site" evidence="12 15">
    <location>
        <position position="359"/>
    </location>
    <ligand>
        <name>substrate</name>
    </ligand>
</feature>
<evidence type="ECO:0000256" key="2">
    <source>
        <dbReference type="ARBA" id="ARBA00004940"/>
    </source>
</evidence>
<dbReference type="PIRSF" id="PIRSF000099">
    <property type="entry name" value="Histidinol_dh"/>
    <property type="match status" value="1"/>
</dbReference>
<evidence type="ECO:0000256" key="16">
    <source>
        <dbReference type="PIRSR" id="PIRSR000099-4"/>
    </source>
</evidence>
<feature type="binding site" evidence="12 15">
    <location>
        <position position="289"/>
    </location>
    <ligand>
        <name>substrate</name>
    </ligand>
</feature>
<keyword evidence="9 12" id="KW-0520">NAD</keyword>
<sequence length="462" mass="48882">MRWACGVFDPSQLAVKINSVFNLLDFSKEDVDAAVLRERLPRAALDVEQAVAAVTPLIEAVRREGAKALRDQAEQFDRIRPHLLRVPETQIDRALQELDSALREAIETSIANNRKGHEAQLPHPVVTEIIPGGTVTQRWIPVRRVGLYVPGGLAVYPSSVIMNVVAAQVAGVDQIALASPAQRAFDGSVHPTVLATCALLGVREVYAMGGAGAIGAFAYGAKGETADDGQVLVEPVDVVTGPGNIYVAAAKRVVSSVCGIDAEAGTTEIAIIADSSATPKFVAADLISQAEHDPAAASVLITDSTELVTQVRAELERQIPQRDHHERIVTALSGPQSGTILTRDIEQSIAVANAYGAEHLEIQTADAREVAAKIHNAGAIFVGDYTPVPLGDYLAGSNHVLPTGGTASHASGLNVMAFLKSVQQIEYTQQAADALTDRLVVFSHAEDLEGHGASLLARREGK</sequence>
<comment type="similarity">
    <text evidence="3 12 13 17">Belongs to the histidinol dehydrogenase family.</text>
</comment>
<dbReference type="Gene3D" id="1.20.5.1300">
    <property type="match status" value="1"/>
</dbReference>
<dbReference type="Proteomes" id="UP000005573">
    <property type="component" value="Unassembled WGS sequence"/>
</dbReference>